<evidence type="ECO:0000313" key="2">
    <source>
        <dbReference type="EMBL" id="TCO08265.1"/>
    </source>
</evidence>
<protein>
    <submittedName>
        <fullName evidence="2">Cysteine-rich secretory family protein</fullName>
    </submittedName>
</protein>
<dbReference type="SUPFAM" id="SSF55797">
    <property type="entry name" value="PR-1-like"/>
    <property type="match status" value="1"/>
</dbReference>
<dbReference type="EMBL" id="SLWK01000005">
    <property type="protein sequence ID" value="TCO08265.1"/>
    <property type="molecule type" value="Genomic_DNA"/>
</dbReference>
<dbReference type="PANTHER" id="PTHR31157:SF1">
    <property type="entry name" value="SCP DOMAIN-CONTAINING PROTEIN"/>
    <property type="match status" value="1"/>
</dbReference>
<dbReference type="PANTHER" id="PTHR31157">
    <property type="entry name" value="SCP DOMAIN-CONTAINING PROTEIN"/>
    <property type="match status" value="1"/>
</dbReference>
<dbReference type="Pfam" id="PF00188">
    <property type="entry name" value="CAP"/>
    <property type="match status" value="1"/>
</dbReference>
<dbReference type="Proteomes" id="UP000295221">
    <property type="component" value="Unassembled WGS sequence"/>
</dbReference>
<accession>A0A4R2GIQ0</accession>
<dbReference type="InterPro" id="IPR035940">
    <property type="entry name" value="CAP_sf"/>
</dbReference>
<proteinExistence type="predicted"/>
<dbReference type="InterPro" id="IPR014044">
    <property type="entry name" value="CAP_dom"/>
</dbReference>
<evidence type="ECO:0000313" key="3">
    <source>
        <dbReference type="Proteomes" id="UP000295221"/>
    </source>
</evidence>
<comment type="caution">
    <text evidence="2">The sequence shown here is derived from an EMBL/GenBank/DDBJ whole genome shotgun (WGS) entry which is preliminary data.</text>
</comment>
<evidence type="ECO:0000259" key="1">
    <source>
        <dbReference type="Pfam" id="PF00188"/>
    </source>
</evidence>
<feature type="domain" description="SCP" evidence="1">
    <location>
        <begin position="22"/>
        <end position="144"/>
    </location>
</feature>
<sequence>MVLLIMGLSVTAQGRMDSDEMLRHVNEARANDCLCGDEEMAAVEPLQWDDKLARAAQRHANDMSRRNFFSHTGSDRSSVSDRVDRQRFDWQRVGENLAMGFHDEKTVVEGWMNSPGHCKNIMNGDFTHIGVAVSRDGKYWVQVFATPMPGKE</sequence>
<keyword evidence="3" id="KW-1185">Reference proteome</keyword>
<dbReference type="Gene3D" id="3.40.33.10">
    <property type="entry name" value="CAP"/>
    <property type="match status" value="1"/>
</dbReference>
<organism evidence="2 3">
    <name type="scientific">Natronoflexus pectinivorans</name>
    <dbReference type="NCBI Taxonomy" id="682526"/>
    <lineage>
        <taxon>Bacteria</taxon>
        <taxon>Pseudomonadati</taxon>
        <taxon>Bacteroidota</taxon>
        <taxon>Bacteroidia</taxon>
        <taxon>Marinilabiliales</taxon>
        <taxon>Marinilabiliaceae</taxon>
        <taxon>Natronoflexus</taxon>
    </lineage>
</organism>
<reference evidence="2 3" key="1">
    <citation type="submission" date="2019-03" db="EMBL/GenBank/DDBJ databases">
        <title>Genomic Encyclopedia of Type Strains, Phase IV (KMG-IV): sequencing the most valuable type-strain genomes for metagenomic binning, comparative biology and taxonomic classification.</title>
        <authorList>
            <person name="Goeker M."/>
        </authorList>
    </citation>
    <scope>NUCLEOTIDE SEQUENCE [LARGE SCALE GENOMIC DNA]</scope>
    <source>
        <strain evidence="2 3">DSM 24179</strain>
    </source>
</reference>
<dbReference type="AlphaFoldDB" id="A0A4R2GIQ0"/>
<name>A0A4R2GIQ0_9BACT</name>
<dbReference type="CDD" id="cd05379">
    <property type="entry name" value="CAP_bacterial"/>
    <property type="match status" value="1"/>
</dbReference>
<dbReference type="RefSeq" id="WP_243699367.1">
    <property type="nucleotide sequence ID" value="NZ_SLWK01000005.1"/>
</dbReference>
<gene>
    <name evidence="2" type="ORF">EV194_10567</name>
</gene>